<name>A0A0M0J9U2_9EUKA</name>
<comment type="subcellular location">
    <subcellularLocation>
        <location evidence="1">Membrane</location>
        <topology evidence="1">Multi-pass membrane protein</topology>
    </subcellularLocation>
</comment>
<gene>
    <name evidence="6" type="ORF">Ctob_009957</name>
</gene>
<comment type="caution">
    <text evidence="6">The sequence shown here is derived from an EMBL/GenBank/DDBJ whole genome shotgun (WGS) entry which is preliminary data.</text>
</comment>
<evidence type="ECO:0000313" key="6">
    <source>
        <dbReference type="EMBL" id="KOO22963.1"/>
    </source>
</evidence>
<proteinExistence type="predicted"/>
<keyword evidence="7" id="KW-1185">Reference proteome</keyword>
<sequence>MVAIVKKAEVAAPSLWVRNVQLCIFTLPIAAATVGWQWSAVRAQGLVLDAPTVTLIVLNAAGGLVVAAVIKYGDNLLKNFATSCSVILGTLISVALFDFQLTMSFAWGSLLVIGSAFVYVTSPEPEAPPVAPKEVEEIGTPLMTNGKPNTPPR</sequence>
<keyword evidence="2 5" id="KW-0812">Transmembrane</keyword>
<dbReference type="GO" id="GO:0000139">
    <property type="term" value="C:Golgi membrane"/>
    <property type="evidence" value="ECO:0007669"/>
    <property type="project" value="InterPro"/>
</dbReference>
<reference evidence="7" key="1">
    <citation type="journal article" date="2015" name="PLoS Genet.">
        <title>Genome Sequence and Transcriptome Analyses of Chrysochromulina tobin: Metabolic Tools for Enhanced Algal Fitness in the Prominent Order Prymnesiales (Haptophyceae).</title>
        <authorList>
            <person name="Hovde B.T."/>
            <person name="Deodato C.R."/>
            <person name="Hunsperger H.M."/>
            <person name="Ryken S.A."/>
            <person name="Yost W."/>
            <person name="Jha R.K."/>
            <person name="Patterson J."/>
            <person name="Monnat R.J. Jr."/>
            <person name="Barlow S.B."/>
            <person name="Starkenburg S.R."/>
            <person name="Cattolico R.A."/>
        </authorList>
    </citation>
    <scope>NUCLEOTIDE SEQUENCE</scope>
    <source>
        <strain evidence="7">CCMP291</strain>
    </source>
</reference>
<dbReference type="InterPro" id="IPR007271">
    <property type="entry name" value="Nuc_sug_transpt"/>
</dbReference>
<keyword evidence="3 5" id="KW-1133">Transmembrane helix</keyword>
<evidence type="ECO:0000256" key="4">
    <source>
        <dbReference type="ARBA" id="ARBA00023136"/>
    </source>
</evidence>
<protein>
    <submittedName>
        <fullName evidence="6">Udp-galactose transporter family protein</fullName>
    </submittedName>
</protein>
<organism evidence="6 7">
    <name type="scientific">Chrysochromulina tobinii</name>
    <dbReference type="NCBI Taxonomy" id="1460289"/>
    <lineage>
        <taxon>Eukaryota</taxon>
        <taxon>Haptista</taxon>
        <taxon>Haptophyta</taxon>
        <taxon>Prymnesiophyceae</taxon>
        <taxon>Prymnesiales</taxon>
        <taxon>Chrysochromulinaceae</taxon>
        <taxon>Chrysochromulina</taxon>
    </lineage>
</organism>
<evidence type="ECO:0000256" key="1">
    <source>
        <dbReference type="ARBA" id="ARBA00004141"/>
    </source>
</evidence>
<dbReference type="NCBIfam" id="TIGR00803">
    <property type="entry name" value="nst"/>
    <property type="match status" value="1"/>
</dbReference>
<dbReference type="GO" id="GO:0015165">
    <property type="term" value="F:pyrimidine nucleotide-sugar transmembrane transporter activity"/>
    <property type="evidence" value="ECO:0007669"/>
    <property type="project" value="InterPro"/>
</dbReference>
<dbReference type="OrthoDB" id="408493at2759"/>
<feature type="transmembrane region" description="Helical" evidence="5">
    <location>
        <begin position="76"/>
        <end position="97"/>
    </location>
</feature>
<dbReference type="PANTHER" id="PTHR10231">
    <property type="entry name" value="NUCLEOTIDE-SUGAR TRANSMEMBRANE TRANSPORTER"/>
    <property type="match status" value="1"/>
</dbReference>
<dbReference type="Pfam" id="PF04142">
    <property type="entry name" value="Nuc_sug_transp"/>
    <property type="match status" value="1"/>
</dbReference>
<feature type="transmembrane region" description="Helical" evidence="5">
    <location>
        <begin position="46"/>
        <end position="70"/>
    </location>
</feature>
<feature type="transmembrane region" description="Helical" evidence="5">
    <location>
        <begin position="15"/>
        <end position="34"/>
    </location>
</feature>
<accession>A0A0M0J9U2</accession>
<evidence type="ECO:0000256" key="3">
    <source>
        <dbReference type="ARBA" id="ARBA00022989"/>
    </source>
</evidence>
<dbReference type="Proteomes" id="UP000037460">
    <property type="component" value="Unassembled WGS sequence"/>
</dbReference>
<evidence type="ECO:0000256" key="2">
    <source>
        <dbReference type="ARBA" id="ARBA00022692"/>
    </source>
</evidence>
<evidence type="ECO:0000313" key="7">
    <source>
        <dbReference type="Proteomes" id="UP000037460"/>
    </source>
</evidence>
<keyword evidence="4 5" id="KW-0472">Membrane</keyword>
<dbReference type="AlphaFoldDB" id="A0A0M0J9U2"/>
<evidence type="ECO:0000256" key="5">
    <source>
        <dbReference type="SAM" id="Phobius"/>
    </source>
</evidence>
<dbReference type="EMBL" id="JWZX01003234">
    <property type="protein sequence ID" value="KOO22963.1"/>
    <property type="molecule type" value="Genomic_DNA"/>
</dbReference>